<keyword evidence="1" id="KW-0812">Transmembrane</keyword>
<dbReference type="RefSeq" id="WP_188858765.1">
    <property type="nucleotide sequence ID" value="NZ_BMOS01000030.1"/>
</dbReference>
<accession>A0A917Y1V9</accession>
<dbReference type="AlphaFoldDB" id="A0A917Y1V9"/>
<keyword evidence="1" id="KW-0472">Membrane</keyword>
<sequence>MHECFNCHKEIGDVTFCGHCGERQACQECGVQFERKSAFCLNCGTKREGESESQTIADTEEQTGGTDQAEALAQANQSEKQKQEPQQQPAVQPIQENSFVDSMKQKAQKLGKRNLSIIGGILIVLIAFFIFQGSNDSPEKVIENFFTALSDGDVEKIEQYVDPLVWEEMLDEDVMEAMEMLGNLDVTMELLDLEQIDTGEDYIDFEATVKYNSVFIDAEDAEELVSVEVMQYGDKWYISDVY</sequence>
<reference evidence="2" key="1">
    <citation type="journal article" date="2014" name="Int. J. Syst. Evol. Microbiol.">
        <title>Complete genome sequence of Corynebacterium casei LMG S-19264T (=DSM 44701T), isolated from a smear-ripened cheese.</title>
        <authorList>
            <consortium name="US DOE Joint Genome Institute (JGI-PGF)"/>
            <person name="Walter F."/>
            <person name="Albersmeier A."/>
            <person name="Kalinowski J."/>
            <person name="Ruckert C."/>
        </authorList>
    </citation>
    <scope>NUCLEOTIDE SEQUENCE</scope>
    <source>
        <strain evidence="2">JCM 17251</strain>
    </source>
</reference>
<comment type="caution">
    <text evidence="2">The sequence shown here is derived from an EMBL/GenBank/DDBJ whole genome shotgun (WGS) entry which is preliminary data.</text>
</comment>
<organism evidence="2 3">
    <name type="scientific">Oceanobacillus indicireducens</name>
    <dbReference type="NCBI Taxonomy" id="1004261"/>
    <lineage>
        <taxon>Bacteria</taxon>
        <taxon>Bacillati</taxon>
        <taxon>Bacillota</taxon>
        <taxon>Bacilli</taxon>
        <taxon>Bacillales</taxon>
        <taxon>Bacillaceae</taxon>
        <taxon>Oceanobacillus</taxon>
    </lineage>
</organism>
<protein>
    <recommendedName>
        <fullName evidence="4">DUF4878 domain-containing protein</fullName>
    </recommendedName>
</protein>
<dbReference type="EMBL" id="BMOS01000030">
    <property type="protein sequence ID" value="GGN64170.1"/>
    <property type="molecule type" value="Genomic_DNA"/>
</dbReference>
<name>A0A917Y1V9_9BACI</name>
<gene>
    <name evidence="2" type="ORF">GCM10007971_31760</name>
</gene>
<proteinExistence type="predicted"/>
<keyword evidence="3" id="KW-1185">Reference proteome</keyword>
<evidence type="ECO:0000313" key="2">
    <source>
        <dbReference type="EMBL" id="GGN64170.1"/>
    </source>
</evidence>
<keyword evidence="1" id="KW-1133">Transmembrane helix</keyword>
<reference evidence="2" key="2">
    <citation type="submission" date="2020-09" db="EMBL/GenBank/DDBJ databases">
        <authorList>
            <person name="Sun Q."/>
            <person name="Ohkuma M."/>
        </authorList>
    </citation>
    <scope>NUCLEOTIDE SEQUENCE</scope>
    <source>
        <strain evidence="2">JCM 17251</strain>
    </source>
</reference>
<evidence type="ECO:0000256" key="1">
    <source>
        <dbReference type="SAM" id="Phobius"/>
    </source>
</evidence>
<dbReference type="Proteomes" id="UP000624041">
    <property type="component" value="Unassembled WGS sequence"/>
</dbReference>
<evidence type="ECO:0000313" key="3">
    <source>
        <dbReference type="Proteomes" id="UP000624041"/>
    </source>
</evidence>
<dbReference type="Gene3D" id="3.10.450.50">
    <property type="match status" value="1"/>
</dbReference>
<evidence type="ECO:0008006" key="4">
    <source>
        <dbReference type="Google" id="ProtNLM"/>
    </source>
</evidence>
<feature type="transmembrane region" description="Helical" evidence="1">
    <location>
        <begin position="114"/>
        <end position="131"/>
    </location>
</feature>